<dbReference type="InterPro" id="IPR044507">
    <property type="entry name" value="DltA-like"/>
</dbReference>
<dbReference type="InterPro" id="IPR000873">
    <property type="entry name" value="AMP-dep_synth/lig_dom"/>
</dbReference>
<dbReference type="Gene3D" id="3.30.300.30">
    <property type="match status" value="1"/>
</dbReference>
<dbReference type="GO" id="GO:0005737">
    <property type="term" value="C:cytoplasm"/>
    <property type="evidence" value="ECO:0007669"/>
    <property type="project" value="UniProtKB-SubCell"/>
</dbReference>
<dbReference type="InterPro" id="IPR010071">
    <property type="entry name" value="AA_adenyl_dom"/>
</dbReference>
<dbReference type="NCBIfam" id="NF003417">
    <property type="entry name" value="PRK04813.1"/>
    <property type="match status" value="1"/>
</dbReference>
<dbReference type="EMBL" id="CR936503">
    <property type="protein sequence ID" value="CAI54696.1"/>
    <property type="molecule type" value="Genomic_DNA"/>
</dbReference>
<evidence type="ECO:0000256" key="2">
    <source>
        <dbReference type="ARBA" id="ARBA00022598"/>
    </source>
</evidence>
<organism evidence="10 11">
    <name type="scientific">Latilactobacillus sakei subsp. sakei (strain 23K)</name>
    <name type="common">Lactobacillus sakei subsp. sakei</name>
    <dbReference type="NCBI Taxonomy" id="314315"/>
    <lineage>
        <taxon>Bacteria</taxon>
        <taxon>Bacillati</taxon>
        <taxon>Bacillota</taxon>
        <taxon>Bacilli</taxon>
        <taxon>Lactobacillales</taxon>
        <taxon>Lactobacillaceae</taxon>
        <taxon>Latilactobacillus</taxon>
    </lineage>
</organism>
<feature type="binding site" evidence="7">
    <location>
        <begin position="398"/>
        <end position="401"/>
    </location>
    <ligand>
        <name>ATP</name>
        <dbReference type="ChEBI" id="CHEBI:30616"/>
    </ligand>
</feature>
<evidence type="ECO:0000259" key="9">
    <source>
        <dbReference type="Pfam" id="PF13193"/>
    </source>
</evidence>
<keyword evidence="3 7" id="KW-0547">Nucleotide-binding</keyword>
<dbReference type="eggNOG" id="COG1020">
    <property type="taxonomic scope" value="Bacteria"/>
</dbReference>
<feature type="binding site" evidence="7">
    <location>
        <begin position="155"/>
        <end position="156"/>
    </location>
    <ligand>
        <name>ATP</name>
        <dbReference type="ChEBI" id="CHEBI:30616"/>
    </ligand>
</feature>
<dbReference type="KEGG" id="lsa:LCA_0395"/>
<dbReference type="PROSITE" id="PS00455">
    <property type="entry name" value="AMP_BINDING"/>
    <property type="match status" value="1"/>
</dbReference>
<dbReference type="SUPFAM" id="SSF56801">
    <property type="entry name" value="Acetyl-CoA synthetase-like"/>
    <property type="match status" value="1"/>
</dbReference>
<feature type="binding site" evidence="7">
    <location>
        <position position="200"/>
    </location>
    <ligand>
        <name>D-alanine</name>
        <dbReference type="ChEBI" id="CHEBI:57416"/>
    </ligand>
</feature>
<feature type="binding site" evidence="7">
    <location>
        <position position="496"/>
    </location>
    <ligand>
        <name>D-alanine</name>
        <dbReference type="ChEBI" id="CHEBI:57416"/>
    </ligand>
</feature>
<dbReference type="InterPro" id="IPR042099">
    <property type="entry name" value="ANL_N_sf"/>
</dbReference>
<comment type="pathway">
    <text evidence="7">Cell wall biogenesis; lipoteichoic acid biosynthesis.</text>
</comment>
<evidence type="ECO:0000256" key="5">
    <source>
        <dbReference type="ARBA" id="ARBA00054605"/>
    </source>
</evidence>
<dbReference type="STRING" id="314315.LCA_0395"/>
<accession>Q38YN1</accession>
<feature type="binding site" evidence="7">
    <location>
        <position position="496"/>
    </location>
    <ligand>
        <name>ATP</name>
        <dbReference type="ChEBI" id="CHEBI:30616"/>
    </ligand>
</feature>
<gene>
    <name evidence="7 10" type="primary">dltA</name>
    <name evidence="10" type="ordered locus">LCA_0395</name>
</gene>
<dbReference type="FunFam" id="3.30.300.30:FF:000012">
    <property type="entry name" value="D-alanine--D-alanyl carrier protein ligase"/>
    <property type="match status" value="1"/>
</dbReference>
<dbReference type="EC" id="6.2.1.54" evidence="7"/>
<comment type="catalytic activity">
    <reaction evidence="7">
        <text>holo-[D-alanyl-carrier protein] + D-alanine + ATP = D-alanyl-[D-alanyl-carrier protein] + AMP + diphosphate</text>
        <dbReference type="Rhea" id="RHEA:55132"/>
        <dbReference type="Rhea" id="RHEA-COMP:14102"/>
        <dbReference type="Rhea" id="RHEA-COMP:14103"/>
        <dbReference type="ChEBI" id="CHEBI:30616"/>
        <dbReference type="ChEBI" id="CHEBI:33019"/>
        <dbReference type="ChEBI" id="CHEBI:57416"/>
        <dbReference type="ChEBI" id="CHEBI:64479"/>
        <dbReference type="ChEBI" id="CHEBI:138620"/>
        <dbReference type="ChEBI" id="CHEBI:456215"/>
        <dbReference type="EC" id="6.2.1.54"/>
    </reaction>
</comment>
<dbReference type="GO" id="GO:0005524">
    <property type="term" value="F:ATP binding"/>
    <property type="evidence" value="ECO:0007669"/>
    <property type="project" value="UniProtKB-KW"/>
</dbReference>
<dbReference type="Pfam" id="PF00501">
    <property type="entry name" value="AMP-binding"/>
    <property type="match status" value="1"/>
</dbReference>
<dbReference type="InterPro" id="IPR010072">
    <property type="entry name" value="DltA"/>
</dbReference>
<comment type="subcellular location">
    <subcellularLocation>
        <location evidence="7">Cytoplasm</location>
    </subcellularLocation>
</comment>
<comment type="function">
    <text evidence="5 7">Catalyzes the first step in the D-alanylation of lipoteichoic acid (LTA), the activation of D-alanine and its transfer onto the D-alanyl carrier protein (Dcp) DltC. In an ATP-dependent two-step reaction, forms a high energy D-alanyl-AMP intermediate, followed by transfer of the D-alanyl residue as a thiol ester to the phosphopantheinyl prosthetic group of the Dcp. D-alanylation of LTA plays an important role in modulating the properties of the cell wall in Gram-positive bacteria, influencing the net charge of the cell wall.</text>
</comment>
<feature type="binding site" evidence="7">
    <location>
        <position position="304"/>
    </location>
    <ligand>
        <name>D-alanine</name>
        <dbReference type="ChEBI" id="CHEBI:57416"/>
    </ligand>
</feature>
<dbReference type="AlphaFoldDB" id="Q38YN1"/>
<dbReference type="HAMAP" id="MF_00593">
    <property type="entry name" value="DltA"/>
    <property type="match status" value="1"/>
</dbReference>
<feature type="domain" description="AMP-binding enzyme C-terminal" evidence="9">
    <location>
        <begin position="417"/>
        <end position="496"/>
    </location>
</feature>
<keyword evidence="11" id="KW-1185">Reference proteome</keyword>
<dbReference type="PANTHER" id="PTHR45398:SF1">
    <property type="entry name" value="ENZYME, PUTATIVE (JCVI)-RELATED"/>
    <property type="match status" value="1"/>
</dbReference>
<dbReference type="Proteomes" id="UP000002707">
    <property type="component" value="Chromosome"/>
</dbReference>
<evidence type="ECO:0000256" key="3">
    <source>
        <dbReference type="ARBA" id="ARBA00022741"/>
    </source>
</evidence>
<keyword evidence="4 7" id="KW-0067">ATP-binding</keyword>
<dbReference type="GO" id="GO:0047473">
    <property type="term" value="F:D-alanine [D-alanyl carrier protein] ligase activity"/>
    <property type="evidence" value="ECO:0007669"/>
    <property type="project" value="UniProtKB-UniRule"/>
</dbReference>
<name>Q38YN1_LATSS</name>
<dbReference type="Gene3D" id="3.40.50.12780">
    <property type="entry name" value="N-terminal domain of ligase-like"/>
    <property type="match status" value="1"/>
</dbReference>
<evidence type="ECO:0000256" key="4">
    <source>
        <dbReference type="ARBA" id="ARBA00022840"/>
    </source>
</evidence>
<protein>
    <recommendedName>
        <fullName evidence="7">D-alanine--D-alanyl carrier protein ligase</fullName>
        <shortName evidence="7">DCL</shortName>
        <ecNumber evidence="7">6.2.1.54</ecNumber>
    </recommendedName>
    <alternativeName>
        <fullName evidence="7">D-alanine--poly(phosphoribitol) ligase subunit 1</fullName>
    </alternativeName>
    <alternativeName>
        <fullName evidence="7">D-alanine-activating enzyme</fullName>
        <shortName evidence="7">DAE</shortName>
    </alternativeName>
</protein>
<evidence type="ECO:0000256" key="1">
    <source>
        <dbReference type="ARBA" id="ARBA00022490"/>
    </source>
</evidence>
<evidence type="ECO:0000256" key="6">
    <source>
        <dbReference type="ARBA" id="ARBA00061336"/>
    </source>
</evidence>
<dbReference type="Pfam" id="PF13193">
    <property type="entry name" value="AMP-binding_C"/>
    <property type="match status" value="1"/>
</dbReference>
<evidence type="ECO:0000313" key="10">
    <source>
        <dbReference type="EMBL" id="CAI54696.1"/>
    </source>
</evidence>
<sequence length="510" mass="56095">MVMTNSIIQKIDTIAIEQPQTVAYQYGQTQYSYADLKVASDRIAAFIQDQALPKGAPVIVFGGQQFEMVATFLGAVKAGHAYIPVEQHSDAERIQQIESVAKPAAVLSWASASQIEVDMPVFQADILADVVASGATDYDAQQSVQGDDNFYIIFTSGTTGLPKGVQISENNLLSFVDWANPAFGVADNSRVLIQAPYSFDLSVMNLYPGLCSGATLVILEKEITDNFKTLFEVLPTLKVNEWVSTPSFVEICLLAPTFDSEHYPELREFVFCGEELTHQTAEKLLERFPSAKVFNTYGPTEATVAMTSIEITADILAQYDRLPIGYTKADTKTVVVDEQNNEVAPGQPGELLISGPSVSKGYLNNPEKTNAAFFEKDGQRFYHSGDLVVADDNQLIFYKGRTDFQVKMHGYRIELEEIDHHLGQLAQVKQACTVPRYNKAHQVTQLIAYVVPAEGQVGDATLTKTLKAALAENTMAYMIPQRFVYPESLPLSVNGKVDRKALIKEVNGNA</sequence>
<reference evidence="11" key="1">
    <citation type="journal article" date="2005" name="Nat. Biotechnol.">
        <title>The complete genome sequence of the meat-borne lactic acid bacterium Lactobacillus sakei 23K.</title>
        <authorList>
            <person name="Chaillou S."/>
            <person name="Champomier-Verges M.-C."/>
            <person name="Cornet M."/>
            <person name="Crutz-Le Coq A.-M."/>
            <person name="Dudez A.-M."/>
            <person name="Martin V."/>
            <person name="Beaufils S."/>
            <person name="Darbon-Rongere E."/>
            <person name="Bossy R."/>
            <person name="Loux V."/>
            <person name="Zagorec M."/>
        </authorList>
    </citation>
    <scope>NUCLEOTIDE SEQUENCE [LARGE SCALE GENOMIC DNA]</scope>
    <source>
        <strain evidence="11">23K</strain>
    </source>
</reference>
<feature type="domain" description="AMP-dependent synthetase/ligase" evidence="8">
    <location>
        <begin position="17"/>
        <end position="363"/>
    </location>
</feature>
<dbReference type="InterPro" id="IPR045851">
    <property type="entry name" value="AMP-bd_C_sf"/>
</dbReference>
<feature type="binding site" evidence="7">
    <location>
        <position position="386"/>
    </location>
    <ligand>
        <name>ATP</name>
        <dbReference type="ChEBI" id="CHEBI:30616"/>
    </ligand>
</feature>
<feature type="binding site" evidence="7">
    <location>
        <begin position="295"/>
        <end position="300"/>
    </location>
    <ligand>
        <name>ATP</name>
        <dbReference type="ChEBI" id="CHEBI:30616"/>
    </ligand>
</feature>
<dbReference type="NCBIfam" id="TIGR01734">
    <property type="entry name" value="D-ala-DACP-lig"/>
    <property type="match status" value="1"/>
</dbReference>
<dbReference type="GO" id="GO:0070395">
    <property type="term" value="P:lipoteichoic acid biosynthetic process"/>
    <property type="evidence" value="ECO:0007669"/>
    <property type="project" value="UniProtKB-UniRule"/>
</dbReference>
<dbReference type="InterPro" id="IPR025110">
    <property type="entry name" value="AMP-bd_C"/>
</dbReference>
<comment type="similarity">
    <text evidence="6 7">Belongs to the ATP-dependent AMP-binding enzyme family. DltA subfamily.</text>
</comment>
<evidence type="ECO:0000256" key="7">
    <source>
        <dbReference type="HAMAP-Rule" id="MF_00593"/>
    </source>
</evidence>
<evidence type="ECO:0000313" key="11">
    <source>
        <dbReference type="Proteomes" id="UP000002707"/>
    </source>
</evidence>
<dbReference type="HOGENOM" id="CLU_000022_2_12_9"/>
<dbReference type="NCBIfam" id="TIGR01733">
    <property type="entry name" value="AA-adenyl-dom"/>
    <property type="match status" value="1"/>
</dbReference>
<keyword evidence="1 7" id="KW-0963">Cytoplasm</keyword>
<dbReference type="InterPro" id="IPR020845">
    <property type="entry name" value="AMP-binding_CS"/>
</dbReference>
<dbReference type="UniPathway" id="UPA00556"/>
<proteinExistence type="inferred from homology"/>
<evidence type="ECO:0000259" key="8">
    <source>
        <dbReference type="Pfam" id="PF00501"/>
    </source>
</evidence>
<dbReference type="CDD" id="cd05945">
    <property type="entry name" value="DltA"/>
    <property type="match status" value="1"/>
</dbReference>
<keyword evidence="2 7" id="KW-0436">Ligase</keyword>
<dbReference type="PANTHER" id="PTHR45398">
    <property type="match status" value="1"/>
</dbReference>